<dbReference type="KEGG" id="hhd:HBHAL_3107"/>
<organism evidence="1 2">
    <name type="scientific">Halobacillus halophilus (strain ATCC 35676 / DSM 2266 / JCM 20832 / KCTC 3685 / LMG 17431 / NBRC 102448 / NCIMB 2269)</name>
    <name type="common">Sporosarcina halophila</name>
    <dbReference type="NCBI Taxonomy" id="866895"/>
    <lineage>
        <taxon>Bacteria</taxon>
        <taxon>Bacillati</taxon>
        <taxon>Bacillota</taxon>
        <taxon>Bacilli</taxon>
        <taxon>Bacillales</taxon>
        <taxon>Bacillaceae</taxon>
        <taxon>Halobacillus</taxon>
    </lineage>
</organism>
<evidence type="ECO:0000313" key="2">
    <source>
        <dbReference type="Proteomes" id="UP000007397"/>
    </source>
</evidence>
<evidence type="ECO:0000313" key="1">
    <source>
        <dbReference type="EMBL" id="CCG45454.1"/>
    </source>
</evidence>
<dbReference type="HOGENOM" id="CLU_3344356_0_0_9"/>
<keyword evidence="2" id="KW-1185">Reference proteome</keyword>
<protein>
    <submittedName>
        <fullName evidence="1">Uncharacterized protein</fullName>
    </submittedName>
</protein>
<name>I0JMT4_HALH3</name>
<accession>I0JMT4</accession>
<dbReference type="PATRIC" id="fig|866895.3.peg.2126"/>
<dbReference type="Proteomes" id="UP000007397">
    <property type="component" value="Chromosome"/>
</dbReference>
<dbReference type="AlphaFoldDB" id="I0JMT4"/>
<reference evidence="1 2" key="1">
    <citation type="journal article" date="2013" name="Environ. Microbiol.">
        <title>Chloride and organic osmolytes: a hybrid strategy to cope with elevated salinities by the moderately halophilic, chloride-dependent bacterium Halobacillus halophilus.</title>
        <authorList>
            <person name="Saum S.H."/>
            <person name="Pfeiffer F."/>
            <person name="Palm P."/>
            <person name="Rampp M."/>
            <person name="Schuster S.C."/>
            <person name="Muller V."/>
            <person name="Oesterhelt D."/>
        </authorList>
    </citation>
    <scope>NUCLEOTIDE SEQUENCE [LARGE SCALE GENOMIC DNA]</scope>
    <source>
        <strain evidence="2">ATCC 35676 / DSM 2266 / JCM 20832 / KCTC 3685 / LMG 17431 / NBRC 102448 / NCIMB 2269</strain>
    </source>
</reference>
<gene>
    <name evidence="1" type="ordered locus">HBHAL_3107</name>
</gene>
<dbReference type="EMBL" id="HE717023">
    <property type="protein sequence ID" value="CCG45454.1"/>
    <property type="molecule type" value="Genomic_DNA"/>
</dbReference>
<sequence length="37" mass="4297">MKLFEKAVLKVDHRGDDHLQSLKGQPFILVDFRSVTK</sequence>
<proteinExistence type="predicted"/>